<evidence type="ECO:0000256" key="7">
    <source>
        <dbReference type="ARBA" id="ARBA00022989"/>
    </source>
</evidence>
<organism evidence="10 11">
    <name type="scientific">Azonexus fungiphilus</name>
    <dbReference type="NCBI Taxonomy" id="146940"/>
    <lineage>
        <taxon>Bacteria</taxon>
        <taxon>Pseudomonadati</taxon>
        <taxon>Pseudomonadota</taxon>
        <taxon>Betaproteobacteria</taxon>
        <taxon>Rhodocyclales</taxon>
        <taxon>Azonexaceae</taxon>
        <taxon>Azonexus</taxon>
    </lineage>
</organism>
<evidence type="ECO:0000256" key="6">
    <source>
        <dbReference type="ARBA" id="ARBA00022692"/>
    </source>
</evidence>
<dbReference type="InterPro" id="IPR005495">
    <property type="entry name" value="LptG/LptF_permease"/>
</dbReference>
<keyword evidence="5" id="KW-0997">Cell inner membrane</keyword>
<feature type="transmembrane region" description="Helical" evidence="9">
    <location>
        <begin position="52"/>
        <end position="76"/>
    </location>
</feature>
<dbReference type="GO" id="GO:0015920">
    <property type="term" value="P:lipopolysaccharide transport"/>
    <property type="evidence" value="ECO:0007669"/>
    <property type="project" value="TreeGrafter"/>
</dbReference>
<keyword evidence="4" id="KW-1003">Cell membrane</keyword>
<dbReference type="PANTHER" id="PTHR33529:SF7">
    <property type="entry name" value="LIPOPOLYSACCHARIDE EXPORT SYSTEM PERMEASE PROTEIN LPTF"/>
    <property type="match status" value="1"/>
</dbReference>
<comment type="subcellular location">
    <subcellularLocation>
        <location evidence="1">Cell inner membrane</location>
        <topology evidence="1">Multi-pass membrane protein</topology>
    </subcellularLocation>
</comment>
<protein>
    <recommendedName>
        <fullName evidence="2">Lipopolysaccharide export system permease protein LptF</fullName>
    </recommendedName>
</protein>
<sequence>MIFERAARREFAQAAAGISVVLLAIVLSVQLIRLLKDAAGGSLAPEGVLAMLAFAAVRFLPMLLTLTLFVAVLLSLSRMYRDSEMVVWLSSGMPLTRWLRPVLRFAMPIVIAVAALSLVLSPWANLAQGNFEAALSARSELSSVAAGAFKEVRGGRQVYFVERMDDKAGRIGNVFIASMQEGKLGVVVSDAGGVEVRENGDRFLVLESGRRYEVEPGSAAFRVMDFARYAVRTEDGDARPIRQIPRRVPLLDLVSMPEPEMRGELLGRIAIPISAVILALLAIPLSYVNPRAGRSANLLIAIIVYAIYSNLISISQAWVTGDKLPFAVGLLLPHLVMLLPLLILFRGRLTGSFIWQKRRVA</sequence>
<dbReference type="AlphaFoldDB" id="A0A495WCE9"/>
<name>A0A495WCE9_9RHOO</name>
<keyword evidence="3" id="KW-0813">Transport</keyword>
<feature type="transmembrane region" description="Helical" evidence="9">
    <location>
        <begin position="12"/>
        <end position="32"/>
    </location>
</feature>
<evidence type="ECO:0000256" key="8">
    <source>
        <dbReference type="ARBA" id="ARBA00023136"/>
    </source>
</evidence>
<feature type="transmembrane region" description="Helical" evidence="9">
    <location>
        <begin position="265"/>
        <end position="286"/>
    </location>
</feature>
<feature type="transmembrane region" description="Helical" evidence="9">
    <location>
        <begin position="324"/>
        <end position="345"/>
    </location>
</feature>
<evidence type="ECO:0000256" key="9">
    <source>
        <dbReference type="SAM" id="Phobius"/>
    </source>
</evidence>
<accession>A0A495WCE9</accession>
<dbReference type="EMBL" id="RBXP01000013">
    <property type="protein sequence ID" value="RKT59361.1"/>
    <property type="molecule type" value="Genomic_DNA"/>
</dbReference>
<comment type="caution">
    <text evidence="10">The sequence shown here is derived from an EMBL/GenBank/DDBJ whole genome shotgun (WGS) entry which is preliminary data.</text>
</comment>
<gene>
    <name evidence="10" type="ORF">DFR40_1246</name>
</gene>
<evidence type="ECO:0000256" key="1">
    <source>
        <dbReference type="ARBA" id="ARBA00004429"/>
    </source>
</evidence>
<reference evidence="10 11" key="1">
    <citation type="submission" date="2018-10" db="EMBL/GenBank/DDBJ databases">
        <title>Genomic Encyclopedia of Type Strains, Phase IV (KMG-IV): sequencing the most valuable type-strain genomes for metagenomic binning, comparative biology and taxonomic classification.</title>
        <authorList>
            <person name="Goeker M."/>
        </authorList>
    </citation>
    <scope>NUCLEOTIDE SEQUENCE [LARGE SCALE GENOMIC DNA]</scope>
    <source>
        <strain evidence="10 11">DSM 23841</strain>
    </source>
</reference>
<dbReference type="GO" id="GO:0043190">
    <property type="term" value="C:ATP-binding cassette (ABC) transporter complex"/>
    <property type="evidence" value="ECO:0007669"/>
    <property type="project" value="InterPro"/>
</dbReference>
<keyword evidence="8 9" id="KW-0472">Membrane</keyword>
<dbReference type="OrthoDB" id="9778062at2"/>
<evidence type="ECO:0000256" key="5">
    <source>
        <dbReference type="ARBA" id="ARBA00022519"/>
    </source>
</evidence>
<keyword evidence="11" id="KW-1185">Reference proteome</keyword>
<evidence type="ECO:0000256" key="2">
    <source>
        <dbReference type="ARBA" id="ARBA00014213"/>
    </source>
</evidence>
<evidence type="ECO:0000313" key="10">
    <source>
        <dbReference type="EMBL" id="RKT59361.1"/>
    </source>
</evidence>
<dbReference type="Pfam" id="PF03739">
    <property type="entry name" value="LptF_LptG"/>
    <property type="match status" value="1"/>
</dbReference>
<dbReference type="Proteomes" id="UP000270626">
    <property type="component" value="Unassembled WGS sequence"/>
</dbReference>
<evidence type="ECO:0000256" key="3">
    <source>
        <dbReference type="ARBA" id="ARBA00022448"/>
    </source>
</evidence>
<keyword evidence="6 9" id="KW-0812">Transmembrane</keyword>
<dbReference type="RefSeq" id="WP_121457610.1">
    <property type="nucleotide sequence ID" value="NZ_RBXP01000013.1"/>
</dbReference>
<dbReference type="InterPro" id="IPR030922">
    <property type="entry name" value="LptF"/>
</dbReference>
<evidence type="ECO:0000313" key="11">
    <source>
        <dbReference type="Proteomes" id="UP000270626"/>
    </source>
</evidence>
<feature type="transmembrane region" description="Helical" evidence="9">
    <location>
        <begin position="298"/>
        <end position="318"/>
    </location>
</feature>
<dbReference type="PANTHER" id="PTHR33529">
    <property type="entry name" value="SLR0882 PROTEIN-RELATED"/>
    <property type="match status" value="1"/>
</dbReference>
<dbReference type="GO" id="GO:0055085">
    <property type="term" value="P:transmembrane transport"/>
    <property type="evidence" value="ECO:0007669"/>
    <property type="project" value="InterPro"/>
</dbReference>
<evidence type="ECO:0000256" key="4">
    <source>
        <dbReference type="ARBA" id="ARBA00022475"/>
    </source>
</evidence>
<feature type="transmembrane region" description="Helical" evidence="9">
    <location>
        <begin position="102"/>
        <end position="124"/>
    </location>
</feature>
<keyword evidence="7 9" id="KW-1133">Transmembrane helix</keyword>
<proteinExistence type="predicted"/>
<dbReference type="NCBIfam" id="TIGR04407">
    <property type="entry name" value="LptF_YjgP"/>
    <property type="match status" value="1"/>
</dbReference>